<name>A0A154ILZ4_RHILE</name>
<comment type="similarity">
    <text evidence="1">Belongs to the bacterial solute-binding protein 7 family.</text>
</comment>
<dbReference type="InterPro" id="IPR004682">
    <property type="entry name" value="TRAP_DctP"/>
</dbReference>
<dbReference type="EMBL" id="LVYU01000079">
    <property type="protein sequence ID" value="KZB01625.1"/>
    <property type="molecule type" value="Genomic_DNA"/>
</dbReference>
<evidence type="ECO:0000256" key="3">
    <source>
        <dbReference type="ARBA" id="ARBA00022729"/>
    </source>
</evidence>
<dbReference type="CDD" id="cd13603">
    <property type="entry name" value="PBP2_TRAP_Siap_TeaA_like"/>
    <property type="match status" value="1"/>
</dbReference>
<evidence type="ECO:0000256" key="2">
    <source>
        <dbReference type="ARBA" id="ARBA00022448"/>
    </source>
</evidence>
<dbReference type="Gene3D" id="3.40.190.170">
    <property type="entry name" value="Bacterial extracellular solute-binding protein, family 7"/>
    <property type="match status" value="1"/>
</dbReference>
<proteinExistence type="inferred from homology"/>
<dbReference type="NCBIfam" id="NF037995">
    <property type="entry name" value="TRAP_S1"/>
    <property type="match status" value="1"/>
</dbReference>
<dbReference type="NCBIfam" id="TIGR00787">
    <property type="entry name" value="dctP"/>
    <property type="match status" value="1"/>
</dbReference>
<accession>A0A154ILZ4</accession>
<dbReference type="PIRSF" id="PIRSF006470">
    <property type="entry name" value="DctB"/>
    <property type="match status" value="1"/>
</dbReference>
<reference evidence="4" key="1">
    <citation type="submission" date="2016-03" db="EMBL/GenBank/DDBJ databases">
        <title>Microsymbionts genomes from the relict species Vavilovia formosa.</title>
        <authorList>
            <person name="Chirak E."/>
            <person name="Kimeklis A."/>
            <person name="Kopat V."/>
            <person name="Andronov E."/>
        </authorList>
    </citation>
    <scope>NUCLEOTIDE SEQUENCE [LARGE SCALE GENOMIC DNA]</scope>
    <source>
        <strain evidence="4">Vaf12</strain>
    </source>
</reference>
<gene>
    <name evidence="4" type="ORF">A4A59_01750</name>
</gene>
<dbReference type="Pfam" id="PF03480">
    <property type="entry name" value="DctP"/>
    <property type="match status" value="1"/>
</dbReference>
<dbReference type="GO" id="GO:0030288">
    <property type="term" value="C:outer membrane-bounded periplasmic space"/>
    <property type="evidence" value="ECO:0007669"/>
    <property type="project" value="InterPro"/>
</dbReference>
<organism evidence="4">
    <name type="scientific">Rhizobium leguminosarum</name>
    <dbReference type="NCBI Taxonomy" id="384"/>
    <lineage>
        <taxon>Bacteria</taxon>
        <taxon>Pseudomonadati</taxon>
        <taxon>Pseudomonadota</taxon>
        <taxon>Alphaproteobacteria</taxon>
        <taxon>Hyphomicrobiales</taxon>
        <taxon>Rhizobiaceae</taxon>
        <taxon>Rhizobium/Agrobacterium group</taxon>
        <taxon>Rhizobium</taxon>
    </lineage>
</organism>
<evidence type="ECO:0000313" key="4">
    <source>
        <dbReference type="EMBL" id="KZB01625.1"/>
    </source>
</evidence>
<keyword evidence="2" id="KW-0813">Transport</keyword>
<evidence type="ECO:0000256" key="1">
    <source>
        <dbReference type="ARBA" id="ARBA00009023"/>
    </source>
</evidence>
<dbReference type="GO" id="GO:0055085">
    <property type="term" value="P:transmembrane transport"/>
    <property type="evidence" value="ECO:0007669"/>
    <property type="project" value="InterPro"/>
</dbReference>
<dbReference type="RefSeq" id="WP_062941282.1">
    <property type="nucleotide sequence ID" value="NZ_CP171844.1"/>
</dbReference>
<protein>
    <submittedName>
        <fullName evidence="4">C4-dicarboxylate ABC transporter</fullName>
    </submittedName>
</protein>
<dbReference type="InterPro" id="IPR018389">
    <property type="entry name" value="DctP_fam"/>
</dbReference>
<keyword evidence="3" id="KW-0732">Signal</keyword>
<comment type="caution">
    <text evidence="4">The sequence shown here is derived from an EMBL/GenBank/DDBJ whole genome shotgun (WGS) entry which is preliminary data.</text>
</comment>
<dbReference type="PANTHER" id="PTHR33376">
    <property type="match status" value="1"/>
</dbReference>
<dbReference type="InterPro" id="IPR038404">
    <property type="entry name" value="TRAP_DctP_sf"/>
</dbReference>
<dbReference type="PANTHER" id="PTHR33376:SF7">
    <property type="entry name" value="C4-DICARBOXYLATE-BINDING PROTEIN DCTB"/>
    <property type="match status" value="1"/>
</dbReference>
<dbReference type="AlphaFoldDB" id="A0A154ILZ4"/>
<sequence>MLEFNIMRAHAGRLSMSTIAGILLLCTGQANAETLRLAHASSSKSLIQEAVVMFADKLAGETKGGLTVQIFPDGQLGDEGPIADGVGSGSIDIGLGGVADAIDPKLNVVTLPFLFSDANAAHTFLDGPVGKKVFDTGADNGFKMLGALDSGFRQFATVSKSIATPEDIKGLKLRTPPNPVILATIEQLGALPQSIPFGEVYTSLQSHVVDGIEPEIRDFADQKWYESAKFLSVSNYIWTPNYWFMNKERFDALSPENQAAVTKAVEETTIWYRGKLDEVYAQVIEDLKSKGVTVTTVDTTPFRAMVDPVYVKFGAEWGGDLVSSVRSAAAGK</sequence>